<proteinExistence type="predicted"/>
<comment type="caution">
    <text evidence="3">The sequence shown here is derived from an EMBL/GenBank/DDBJ whole genome shotgun (WGS) entry which is preliminary data.</text>
</comment>
<feature type="compositionally biased region" description="Basic and acidic residues" evidence="1">
    <location>
        <begin position="116"/>
        <end position="127"/>
    </location>
</feature>
<evidence type="ECO:0000256" key="1">
    <source>
        <dbReference type="SAM" id="MobiDB-lite"/>
    </source>
</evidence>
<name>A0A178V8E5_ARATH</name>
<sequence>MEMHHSIDETMLGFPLPINLTLTDVAEIIIGFYFTLGSSSSSSSELTESLYKDIISSKKKREIERFRIIPNQNPNQTLETEETERTKVSVESIREVEKMRPPISSGRIGDGGLDSCPEKKEEEKDSTSRLCSDMSDLRIERIGSTPAFQWISVYTKRPPMKQRFHHNIANSRLSHHAEKGKRDGLFISCVASEANLWALVMDAGTGFTSQVYKFSSTFLPKDWIMKQWEKNYYISSIAGANNGSSLVVMSKGTRYIQQSYKTGDSIPLKWMDKKWKEAFHVTSMTTGGSRWGVVMSRNSGFSEQVMEVDFLNPSEDINRRLESGYMITSMAATADQAALILSIPRRKITDEIQETLRTSSFPSSYVKDKWGKNMFITSICYGRTV</sequence>
<dbReference type="AlphaFoldDB" id="A0A178V8E5"/>
<accession>A0A178V8E5</accession>
<dbReference type="EMBL" id="LUHQ01000003">
    <property type="protein sequence ID" value="OAP02166.1"/>
    <property type="molecule type" value="Genomic_DNA"/>
</dbReference>
<protein>
    <recommendedName>
        <fullName evidence="2">DUF7477 domain-containing protein</fullName>
    </recommendedName>
</protein>
<feature type="region of interest" description="Disordered" evidence="1">
    <location>
        <begin position="101"/>
        <end position="129"/>
    </location>
</feature>
<reference evidence="4" key="1">
    <citation type="journal article" date="2016" name="Proc. Natl. Acad. Sci. U.S.A.">
        <title>Chromosome-level assembly of Arabidopsis thaliana Ler reveals the extent of translocation and inversion polymorphisms.</title>
        <authorList>
            <person name="Zapata L."/>
            <person name="Ding J."/>
            <person name="Willing E.M."/>
            <person name="Hartwig B."/>
            <person name="Bezdan D."/>
            <person name="Jiao W.B."/>
            <person name="Patel V."/>
            <person name="Velikkakam James G."/>
            <person name="Koornneef M."/>
            <person name="Ossowski S."/>
            <person name="Schneeberger K."/>
        </authorList>
    </citation>
    <scope>NUCLEOTIDE SEQUENCE [LARGE SCALE GENOMIC DNA]</scope>
    <source>
        <strain evidence="4">cv. Landsberg erecta</strain>
    </source>
</reference>
<gene>
    <name evidence="3" type="ordered locus">AXX17_At3g03340</name>
</gene>
<dbReference type="ExpressionAtlas" id="A0A178V8E5">
    <property type="expression patterns" value="baseline and differential"/>
</dbReference>
<evidence type="ECO:0000259" key="2">
    <source>
        <dbReference type="Pfam" id="PF24289"/>
    </source>
</evidence>
<evidence type="ECO:0000313" key="3">
    <source>
        <dbReference type="EMBL" id="OAP02166.1"/>
    </source>
</evidence>
<dbReference type="Pfam" id="PF24289">
    <property type="entry name" value="DUF7477"/>
    <property type="match status" value="1"/>
</dbReference>
<dbReference type="Proteomes" id="UP000078284">
    <property type="component" value="Chromosome 3"/>
</dbReference>
<evidence type="ECO:0000313" key="4">
    <source>
        <dbReference type="Proteomes" id="UP000078284"/>
    </source>
</evidence>
<organism evidence="3 4">
    <name type="scientific">Arabidopsis thaliana</name>
    <name type="common">Mouse-ear cress</name>
    <dbReference type="NCBI Taxonomy" id="3702"/>
    <lineage>
        <taxon>Eukaryota</taxon>
        <taxon>Viridiplantae</taxon>
        <taxon>Streptophyta</taxon>
        <taxon>Embryophyta</taxon>
        <taxon>Tracheophyta</taxon>
        <taxon>Spermatophyta</taxon>
        <taxon>Magnoliopsida</taxon>
        <taxon>eudicotyledons</taxon>
        <taxon>Gunneridae</taxon>
        <taxon>Pentapetalae</taxon>
        <taxon>rosids</taxon>
        <taxon>malvids</taxon>
        <taxon>Brassicales</taxon>
        <taxon>Brassicaceae</taxon>
        <taxon>Camelineae</taxon>
        <taxon>Arabidopsis</taxon>
    </lineage>
</organism>
<dbReference type="InterPro" id="IPR055900">
    <property type="entry name" value="DUF7477"/>
</dbReference>
<feature type="domain" description="DUF7477" evidence="2">
    <location>
        <begin position="141"/>
        <end position="385"/>
    </location>
</feature>